<dbReference type="PANTHER" id="PTHR34239">
    <property type="entry name" value="APPLE DOMAIN-CONTAINING PROTEIN"/>
    <property type="match status" value="1"/>
</dbReference>
<gene>
    <name evidence="2" type="primary">HaOG207707</name>
    <name evidence="2" type="ORF">B5X24_HaOG207707</name>
</gene>
<organism evidence="2 3">
    <name type="scientific">Helicoverpa armigera</name>
    <name type="common">Cotton bollworm</name>
    <name type="synonym">Heliothis armigera</name>
    <dbReference type="NCBI Taxonomy" id="29058"/>
    <lineage>
        <taxon>Eukaryota</taxon>
        <taxon>Metazoa</taxon>
        <taxon>Ecdysozoa</taxon>
        <taxon>Arthropoda</taxon>
        <taxon>Hexapoda</taxon>
        <taxon>Insecta</taxon>
        <taxon>Pterygota</taxon>
        <taxon>Neoptera</taxon>
        <taxon>Endopterygota</taxon>
        <taxon>Lepidoptera</taxon>
        <taxon>Glossata</taxon>
        <taxon>Ditrysia</taxon>
        <taxon>Noctuoidea</taxon>
        <taxon>Noctuidae</taxon>
        <taxon>Heliothinae</taxon>
        <taxon>Helicoverpa</taxon>
    </lineage>
</organism>
<feature type="compositionally biased region" description="Basic residues" evidence="1">
    <location>
        <begin position="297"/>
        <end position="317"/>
    </location>
</feature>
<protein>
    <submittedName>
        <fullName evidence="2">Uncharacterized protein</fullName>
    </submittedName>
</protein>
<feature type="compositionally biased region" description="Polar residues" evidence="1">
    <location>
        <begin position="254"/>
        <end position="265"/>
    </location>
</feature>
<sequence>MPSLSPTHVSNLQSTPPEPPPSQPEPEQPPLENLTSTTVPGSSLDTQPEMIEETELEEDILLLLGDAPKTETPRGPAIHKDIASRWQLILANGLAKDSKDNICRDYNAPSNCDLLLTPLLNPEVKAALPEALVKRDAILQNKQKQLGVALSALATLTDMIISNELSRQKLLKPLSDASRILCDSHYQETRTRRNFIITSINHKLKNTLTEATRDSMLFGENLTEKLKAAKTIQQSGDALKSQKPKIPAHPNAATIRNKSYLNYQAQHRKVEHKPQAGPKRPPWPAQRPQSSGTSSSRQRRPSPTRTTSPRRKTQPRK</sequence>
<feature type="region of interest" description="Disordered" evidence="1">
    <location>
        <begin position="1"/>
        <end position="45"/>
    </location>
</feature>
<feature type="compositionally biased region" description="Low complexity" evidence="1">
    <location>
        <begin position="286"/>
        <end position="296"/>
    </location>
</feature>
<dbReference type="EMBL" id="KZ150044">
    <property type="protein sequence ID" value="PZC74518.1"/>
    <property type="molecule type" value="Genomic_DNA"/>
</dbReference>
<proteinExistence type="predicted"/>
<evidence type="ECO:0000256" key="1">
    <source>
        <dbReference type="SAM" id="MobiDB-lite"/>
    </source>
</evidence>
<reference evidence="2 3" key="1">
    <citation type="journal article" date="2017" name="BMC Biol.">
        <title>Genomic innovations, transcriptional plasticity and gene loss underlying the evolution and divergence of two highly polyphagous and invasive Helicoverpa pest species.</title>
        <authorList>
            <person name="Pearce S.L."/>
            <person name="Clarke D.F."/>
            <person name="East P.D."/>
            <person name="Elfekih S."/>
            <person name="Gordon K.H."/>
            <person name="Jermiin L.S."/>
            <person name="McGaughran A."/>
            <person name="Oakeshott J.G."/>
            <person name="Papanikolaou A."/>
            <person name="Perera O.P."/>
            <person name="Rane R.V."/>
            <person name="Richards S."/>
            <person name="Tay W.T."/>
            <person name="Walsh T.K."/>
            <person name="Anderson A."/>
            <person name="Anderson C.J."/>
            <person name="Asgari S."/>
            <person name="Board P.G."/>
            <person name="Bretschneider A."/>
            <person name="Campbell P.M."/>
            <person name="Chertemps T."/>
            <person name="Christeller J.T."/>
            <person name="Coppin C.W."/>
            <person name="Downes S.J."/>
            <person name="Duan G."/>
            <person name="Farnsworth C.A."/>
            <person name="Good R.T."/>
            <person name="Han L.B."/>
            <person name="Han Y.C."/>
            <person name="Hatje K."/>
            <person name="Horne I."/>
            <person name="Huang Y.P."/>
            <person name="Hughes D.S."/>
            <person name="Jacquin-Joly E."/>
            <person name="James W."/>
            <person name="Jhangiani S."/>
            <person name="Kollmar M."/>
            <person name="Kuwar S.S."/>
            <person name="Li S."/>
            <person name="Liu N.Y."/>
            <person name="Maibeche M.T."/>
            <person name="Miller J.R."/>
            <person name="Montagne N."/>
            <person name="Perry T."/>
            <person name="Qu J."/>
            <person name="Song S.V."/>
            <person name="Sutton G.G."/>
            <person name="Vogel H."/>
            <person name="Walenz B.P."/>
            <person name="Xu W."/>
            <person name="Zhang H.J."/>
            <person name="Zou Z."/>
            <person name="Batterham P."/>
            <person name="Edwards O.R."/>
            <person name="Feyereisen R."/>
            <person name="Gibbs R.A."/>
            <person name="Heckel D.G."/>
            <person name="McGrath A."/>
            <person name="Robin C."/>
            <person name="Scherer S.E."/>
            <person name="Worley K.C."/>
            <person name="Wu Y.D."/>
        </authorList>
    </citation>
    <scope>NUCLEOTIDE SEQUENCE [LARGE SCALE GENOMIC DNA]</scope>
    <source>
        <strain evidence="2">Harm_GR_Male_#8</strain>
        <tissue evidence="2">Whole organism</tissue>
    </source>
</reference>
<dbReference type="OrthoDB" id="7701249at2759"/>
<dbReference type="Proteomes" id="UP000249218">
    <property type="component" value="Unassembled WGS sequence"/>
</dbReference>
<feature type="region of interest" description="Disordered" evidence="1">
    <location>
        <begin position="233"/>
        <end position="317"/>
    </location>
</feature>
<feature type="compositionally biased region" description="Pro residues" evidence="1">
    <location>
        <begin position="16"/>
        <end position="29"/>
    </location>
</feature>
<feature type="compositionally biased region" description="Polar residues" evidence="1">
    <location>
        <begin position="36"/>
        <end position="45"/>
    </location>
</feature>
<dbReference type="PANTHER" id="PTHR34239:SF2">
    <property type="entry name" value="TRANSPOSABLE ELEMENT P TRANSPOSASE_THAP9 CONSERVED DOMAIN-CONTAINING PROTEIN"/>
    <property type="match status" value="1"/>
</dbReference>
<evidence type="ECO:0000313" key="2">
    <source>
        <dbReference type="EMBL" id="PZC74518.1"/>
    </source>
</evidence>
<evidence type="ECO:0000313" key="3">
    <source>
        <dbReference type="Proteomes" id="UP000249218"/>
    </source>
</evidence>
<accession>A0A2W1BI37</accession>
<keyword evidence="3" id="KW-1185">Reference proteome</keyword>
<dbReference type="AlphaFoldDB" id="A0A2W1BI37"/>
<name>A0A2W1BI37_HELAM</name>